<dbReference type="RefSeq" id="WP_311704740.1">
    <property type="nucleotide sequence ID" value="NZ_JAVREL010000006.1"/>
</dbReference>
<dbReference type="InterPro" id="IPR005025">
    <property type="entry name" value="FMN_Rdtase-like_dom"/>
</dbReference>
<comment type="caution">
    <text evidence="2">The sequence shown here is derived from an EMBL/GenBank/DDBJ whole genome shotgun (WGS) entry which is preliminary data.</text>
</comment>
<dbReference type="GO" id="GO:0016491">
    <property type="term" value="F:oxidoreductase activity"/>
    <property type="evidence" value="ECO:0007669"/>
    <property type="project" value="UniProtKB-KW"/>
</dbReference>
<accession>A0ABU2MR78</accession>
<evidence type="ECO:0000313" key="2">
    <source>
        <dbReference type="EMBL" id="MDT0343604.1"/>
    </source>
</evidence>
<protein>
    <submittedName>
        <fullName evidence="2">NADPH-dependent FMN reductase</fullName>
        <ecNumber evidence="2">1.-.-.-</ecNumber>
    </submittedName>
</protein>
<dbReference type="PANTHER" id="PTHR30543">
    <property type="entry name" value="CHROMATE REDUCTASE"/>
    <property type="match status" value="1"/>
</dbReference>
<keyword evidence="2" id="KW-0560">Oxidoreductase</keyword>
<proteinExistence type="predicted"/>
<dbReference type="EMBL" id="JAVREL010000006">
    <property type="protein sequence ID" value="MDT0343604.1"/>
    <property type="molecule type" value="Genomic_DNA"/>
</dbReference>
<evidence type="ECO:0000259" key="1">
    <source>
        <dbReference type="Pfam" id="PF03358"/>
    </source>
</evidence>
<dbReference type="InterPro" id="IPR029039">
    <property type="entry name" value="Flavoprotein-like_sf"/>
</dbReference>
<dbReference type="InterPro" id="IPR050712">
    <property type="entry name" value="NAD(P)H-dep_reductase"/>
</dbReference>
<evidence type="ECO:0000313" key="3">
    <source>
        <dbReference type="Proteomes" id="UP001183246"/>
    </source>
</evidence>
<dbReference type="Proteomes" id="UP001183246">
    <property type="component" value="Unassembled WGS sequence"/>
</dbReference>
<sequence length="203" mass="20721">MSDEVSTRKPTATGGLRVLLLSGSLRSGSLNTAALRAAAELLGASGQVAAADWLRVDPLPFYNADRGADGAGFAEVTSALRHADGLLIATPEYNGNPPGFLLNALDWLSSGPEGGPLLGLSVGTLSASPGARGGADAQVRLREVLIRCGARVTGRVVALDRAAQRLDATGEFSDGDARRRIAAAVTPLLAACRETTARAGAHP</sequence>
<keyword evidence="3" id="KW-1185">Reference proteome</keyword>
<name>A0ABU2MR78_9ACTN</name>
<dbReference type="PANTHER" id="PTHR30543:SF21">
    <property type="entry name" value="NAD(P)H-DEPENDENT FMN REDUCTASE LOT6"/>
    <property type="match status" value="1"/>
</dbReference>
<dbReference type="SUPFAM" id="SSF52218">
    <property type="entry name" value="Flavoproteins"/>
    <property type="match status" value="1"/>
</dbReference>
<organism evidence="2 3">
    <name type="scientific">Streptomyces litchfieldiae</name>
    <dbReference type="NCBI Taxonomy" id="3075543"/>
    <lineage>
        <taxon>Bacteria</taxon>
        <taxon>Bacillati</taxon>
        <taxon>Actinomycetota</taxon>
        <taxon>Actinomycetes</taxon>
        <taxon>Kitasatosporales</taxon>
        <taxon>Streptomycetaceae</taxon>
        <taxon>Streptomyces</taxon>
    </lineage>
</organism>
<dbReference type="Pfam" id="PF03358">
    <property type="entry name" value="FMN_red"/>
    <property type="match status" value="1"/>
</dbReference>
<gene>
    <name evidence="2" type="ORF">RM590_13425</name>
</gene>
<feature type="domain" description="NADPH-dependent FMN reductase-like" evidence="1">
    <location>
        <begin position="17"/>
        <end position="163"/>
    </location>
</feature>
<dbReference type="Gene3D" id="3.40.50.360">
    <property type="match status" value="1"/>
</dbReference>
<dbReference type="EC" id="1.-.-.-" evidence="2"/>
<reference evidence="3" key="1">
    <citation type="submission" date="2023-07" db="EMBL/GenBank/DDBJ databases">
        <title>30 novel species of actinomycetes from the DSMZ collection.</title>
        <authorList>
            <person name="Nouioui I."/>
        </authorList>
    </citation>
    <scope>NUCLEOTIDE SEQUENCE [LARGE SCALE GENOMIC DNA]</scope>
    <source>
        <strain evidence="3">DSM 44938</strain>
    </source>
</reference>